<dbReference type="Gene3D" id="1.10.10.10">
    <property type="entry name" value="Winged helix-like DNA-binding domain superfamily/Winged helix DNA-binding domain"/>
    <property type="match status" value="1"/>
</dbReference>
<evidence type="ECO:0000256" key="2">
    <source>
        <dbReference type="ARBA" id="ARBA00023163"/>
    </source>
</evidence>
<reference evidence="5" key="1">
    <citation type="journal article" date="2019" name="Int. J. Syst. Evol. Microbiol.">
        <title>The Global Catalogue of Microorganisms (GCM) 10K type strain sequencing project: providing services to taxonomists for standard genome sequencing and annotation.</title>
        <authorList>
            <consortium name="The Broad Institute Genomics Platform"/>
            <consortium name="The Broad Institute Genome Sequencing Center for Infectious Disease"/>
            <person name="Wu L."/>
            <person name="Ma J."/>
        </authorList>
    </citation>
    <scope>NUCLEOTIDE SEQUENCE [LARGE SCALE GENOMIC DNA]</scope>
    <source>
        <strain evidence="5">JCM 18304</strain>
    </source>
</reference>
<comment type="caution">
    <text evidence="4">The sequence shown here is derived from an EMBL/GenBank/DDBJ whole genome shotgun (WGS) entry which is preliminary data.</text>
</comment>
<dbReference type="Pfam" id="PF01590">
    <property type="entry name" value="GAF"/>
    <property type="match status" value="1"/>
</dbReference>
<dbReference type="SUPFAM" id="SSF55781">
    <property type="entry name" value="GAF domain-like"/>
    <property type="match status" value="1"/>
</dbReference>
<protein>
    <recommendedName>
        <fullName evidence="3">ANTAR domain-containing protein</fullName>
    </recommendedName>
</protein>
<dbReference type="Proteomes" id="UP001501570">
    <property type="component" value="Unassembled WGS sequence"/>
</dbReference>
<dbReference type="InterPro" id="IPR036388">
    <property type="entry name" value="WH-like_DNA-bd_sf"/>
</dbReference>
<keyword evidence="2" id="KW-0804">Transcription</keyword>
<keyword evidence="5" id="KW-1185">Reference proteome</keyword>
<name>A0ABP9RUP2_9ACTN</name>
<feature type="domain" description="ANTAR" evidence="3">
    <location>
        <begin position="110"/>
        <end position="171"/>
    </location>
</feature>
<proteinExistence type="predicted"/>
<sequence>MPGFSVASDPGCQQVEEFQFTVGEGASTDAFSSRRPILVPDLADGLSSRWPVYSAAMHDLGVGAVFAFPMQVGASRLGVFTIFRSRAAGLTAEELALALTFADVALMTLLDGHEASSDGLAGAMTHQAAVFQAQGMIMVQLGVSLEEALIRLRARAYADGRALTDVARDVLTRRLRFQHGDS</sequence>
<evidence type="ECO:0000313" key="5">
    <source>
        <dbReference type="Proteomes" id="UP001501570"/>
    </source>
</evidence>
<organism evidence="4 5">
    <name type="scientific">Rugosimonospora acidiphila</name>
    <dbReference type="NCBI Taxonomy" id="556531"/>
    <lineage>
        <taxon>Bacteria</taxon>
        <taxon>Bacillati</taxon>
        <taxon>Actinomycetota</taxon>
        <taxon>Actinomycetes</taxon>
        <taxon>Micromonosporales</taxon>
        <taxon>Micromonosporaceae</taxon>
        <taxon>Rugosimonospora</taxon>
    </lineage>
</organism>
<evidence type="ECO:0000259" key="3">
    <source>
        <dbReference type="PROSITE" id="PS50921"/>
    </source>
</evidence>
<dbReference type="InterPro" id="IPR005561">
    <property type="entry name" value="ANTAR"/>
</dbReference>
<keyword evidence="1" id="KW-0805">Transcription regulation</keyword>
<evidence type="ECO:0000313" key="4">
    <source>
        <dbReference type="EMBL" id="GAA5186873.1"/>
    </source>
</evidence>
<dbReference type="InterPro" id="IPR003018">
    <property type="entry name" value="GAF"/>
</dbReference>
<evidence type="ECO:0000256" key="1">
    <source>
        <dbReference type="ARBA" id="ARBA00023015"/>
    </source>
</evidence>
<dbReference type="PROSITE" id="PS50921">
    <property type="entry name" value="ANTAR"/>
    <property type="match status" value="1"/>
</dbReference>
<accession>A0ABP9RUP2</accession>
<dbReference type="EMBL" id="BAABJQ010000008">
    <property type="protein sequence ID" value="GAA5186873.1"/>
    <property type="molecule type" value="Genomic_DNA"/>
</dbReference>
<gene>
    <name evidence="4" type="ORF">GCM10023322_34040</name>
</gene>
<dbReference type="InterPro" id="IPR029016">
    <property type="entry name" value="GAF-like_dom_sf"/>
</dbReference>
<dbReference type="Gene3D" id="3.30.450.40">
    <property type="match status" value="1"/>
</dbReference>
<dbReference type="SMART" id="SM01012">
    <property type="entry name" value="ANTAR"/>
    <property type="match status" value="1"/>
</dbReference>
<dbReference type="Pfam" id="PF03861">
    <property type="entry name" value="ANTAR"/>
    <property type="match status" value="1"/>
</dbReference>